<organism evidence="1 2">
    <name type="scientific">Blastococcus jejuensis</name>
    <dbReference type="NCBI Taxonomy" id="351224"/>
    <lineage>
        <taxon>Bacteria</taxon>
        <taxon>Bacillati</taxon>
        <taxon>Actinomycetota</taxon>
        <taxon>Actinomycetes</taxon>
        <taxon>Geodermatophilales</taxon>
        <taxon>Geodermatophilaceae</taxon>
        <taxon>Blastococcus</taxon>
    </lineage>
</organism>
<dbReference type="RefSeq" id="WP_344690764.1">
    <property type="nucleotide sequence ID" value="NZ_BAAAVV010000014.1"/>
</dbReference>
<dbReference type="Proteomes" id="UP001499924">
    <property type="component" value="Unassembled WGS sequence"/>
</dbReference>
<gene>
    <name evidence="1" type="ORF">GCM10010531_39380</name>
</gene>
<name>A0ABP6PKJ5_9ACTN</name>
<sequence>MEHDVLLRIAELLKERNEIDLQIAEVIDRPMTSGHLGEWVAAQIFDIKLESSASETAIDGRFCSAPLKGRTVNVKWYLQREGLLDMTASEDLDDYLVMTGPVGAAASSRGRTRPWRIDAVYLFDARTLRDDLLARGRLVGTASSVRNRHWTEAEIYPEPTNRRLLLTDEQVEALSLFSAG</sequence>
<evidence type="ECO:0000313" key="2">
    <source>
        <dbReference type="Proteomes" id="UP001499924"/>
    </source>
</evidence>
<dbReference type="EMBL" id="BAAAVV010000014">
    <property type="protein sequence ID" value="GAA3181306.1"/>
    <property type="molecule type" value="Genomic_DNA"/>
</dbReference>
<comment type="caution">
    <text evidence="1">The sequence shown here is derived from an EMBL/GenBank/DDBJ whole genome shotgun (WGS) entry which is preliminary data.</text>
</comment>
<proteinExistence type="predicted"/>
<evidence type="ECO:0000313" key="1">
    <source>
        <dbReference type="EMBL" id="GAA3181306.1"/>
    </source>
</evidence>
<accession>A0ABP6PKJ5</accession>
<protein>
    <recommendedName>
        <fullName evidence="3">Restriction endonuclease</fullName>
    </recommendedName>
</protein>
<keyword evidence="2" id="KW-1185">Reference proteome</keyword>
<evidence type="ECO:0008006" key="3">
    <source>
        <dbReference type="Google" id="ProtNLM"/>
    </source>
</evidence>
<reference evidence="2" key="1">
    <citation type="journal article" date="2019" name="Int. J. Syst. Evol. Microbiol.">
        <title>The Global Catalogue of Microorganisms (GCM) 10K type strain sequencing project: providing services to taxonomists for standard genome sequencing and annotation.</title>
        <authorList>
            <consortium name="The Broad Institute Genomics Platform"/>
            <consortium name="The Broad Institute Genome Sequencing Center for Infectious Disease"/>
            <person name="Wu L."/>
            <person name="Ma J."/>
        </authorList>
    </citation>
    <scope>NUCLEOTIDE SEQUENCE [LARGE SCALE GENOMIC DNA]</scope>
    <source>
        <strain evidence="2">JCM 15614</strain>
    </source>
</reference>